<dbReference type="Pfam" id="PF05567">
    <property type="entry name" value="T4P_PilY1"/>
    <property type="match status" value="1"/>
</dbReference>
<evidence type="ECO:0000313" key="6">
    <source>
        <dbReference type="Proteomes" id="UP000272833"/>
    </source>
</evidence>
<evidence type="ECO:0000256" key="2">
    <source>
        <dbReference type="ARBA" id="ARBA00022837"/>
    </source>
</evidence>
<dbReference type="SUPFAM" id="SSF82171">
    <property type="entry name" value="DPP6 N-terminal domain-like"/>
    <property type="match status" value="1"/>
</dbReference>
<evidence type="ECO:0000313" key="5">
    <source>
        <dbReference type="EMBL" id="RRW37995.1"/>
    </source>
</evidence>
<organism evidence="5 6">
    <name type="scientific">Ectopseudomonas oleovorans</name>
    <name type="common">Pseudomonas oleovorans</name>
    <dbReference type="NCBI Taxonomy" id="301"/>
    <lineage>
        <taxon>Bacteria</taxon>
        <taxon>Pseudomonadati</taxon>
        <taxon>Pseudomonadota</taxon>
        <taxon>Gammaproteobacteria</taxon>
        <taxon>Pseudomonadales</taxon>
        <taxon>Pseudomonadaceae</taxon>
        <taxon>Ectopseudomonas</taxon>
    </lineage>
</organism>
<evidence type="ECO:0000259" key="4">
    <source>
        <dbReference type="Pfam" id="PF05567"/>
    </source>
</evidence>
<feature type="domain" description="PilY1 beta-propeller" evidence="4">
    <location>
        <begin position="923"/>
        <end position="1283"/>
    </location>
</feature>
<feature type="region of interest" description="Disordered" evidence="3">
    <location>
        <begin position="1264"/>
        <end position="1290"/>
    </location>
</feature>
<dbReference type="GO" id="GO:0046872">
    <property type="term" value="F:metal ion binding"/>
    <property type="evidence" value="ECO:0007669"/>
    <property type="project" value="UniProtKB-KW"/>
</dbReference>
<evidence type="ECO:0000256" key="1">
    <source>
        <dbReference type="ARBA" id="ARBA00022723"/>
    </source>
</evidence>
<dbReference type="InterPro" id="IPR008707">
    <property type="entry name" value="B-propeller_PilY1"/>
</dbReference>
<keyword evidence="2" id="KW-0106">Calcium</keyword>
<name>A0A3R8Y956_ECTOL</name>
<dbReference type="InterPro" id="IPR015943">
    <property type="entry name" value="WD40/YVTN_repeat-like_dom_sf"/>
</dbReference>
<reference evidence="5 6" key="1">
    <citation type="submission" date="2018-10" db="EMBL/GenBank/DDBJ databases">
        <title>Transmission dynamics of multidrug resistant bacteria on intensive care unit surfaces.</title>
        <authorList>
            <person name="D'Souza A.W."/>
            <person name="Potter R.F."/>
            <person name="Wallace M."/>
            <person name="Shupe A."/>
            <person name="Patel S."/>
            <person name="Sun S."/>
            <person name="Gul D."/>
            <person name="Kwon J.H."/>
            <person name="Andleeb S."/>
            <person name="Burnham C.-A.D."/>
            <person name="Dantas G."/>
        </authorList>
    </citation>
    <scope>NUCLEOTIDE SEQUENCE [LARGE SCALE GENOMIC DNA]</scope>
    <source>
        <strain evidence="5 6">PO_271</strain>
    </source>
</reference>
<dbReference type="EMBL" id="RHRS01000010">
    <property type="protein sequence ID" value="RRW37995.1"/>
    <property type="molecule type" value="Genomic_DNA"/>
</dbReference>
<proteinExistence type="predicted"/>
<feature type="compositionally biased region" description="Polar residues" evidence="3">
    <location>
        <begin position="1264"/>
        <end position="1273"/>
    </location>
</feature>
<sequence>MSRQESFMIPRIAPFALGTLLGLNIGLPVAWADSGSLVQTPLFVTESVPPLNMLVMGRDHSLYAPAYDNTSDLDGDGVIDVGYKGHLPANRGGLDYFGYFDSKKCYQYSSNIFVPQSVTTDKTCAGDLWSGDYLNYLTTSRMDALRKVLYGGYRSTETAASGNNASRTILERVYIRRDAHTWGSEYENTATNGYDIRDYTPYTSGTRLLFASTSLTTTGAPMLRVARAQTGANRIWEWVAAEVTQARDLNNPKTDDYVVRVEVCKEGLLEDNCKRYNGKNYRPTGLLHDFGESDTMYFGLLTGSYTNNLQGGVLRKALSSFQDEVNSATGQFVSATDGIVKTLNTLKIDDPKSTGNYNNCDHGNTLANGKCRNWGNPLAEMMFETLRYLSGASAPTSSYSYSGSNDVNLALPKVSNWTNPYADDGLGKRCSRPFMTVISDVNPNYDSSLPGNAFGETAPATTTALAGIDVSARGQAIWDTEIGGTQNINIGQVGTTTTDYAPTAKSASSFGNIRGLPDEPTKGGTYYSASVAYYANTNPITTKGNQPVKTYAVALSSPLPQIRMPLRGGDITLVPFGKVVTGNPDVTMQITGFFVDSMNNMPGQDQVLAVNDGRPQARFRVVFDDAAQGADYDVDVTVQYDVRVTDDNRVEVILTRTYANAGHQSHIGYTLAGAGNDDGIYLEVSGGNSNNYQKYRLDTHPGQRPGACNPTTKATCSGSLVRTDGTATQARYFSPGTGSTTNLKNPLWYAAKWGGFGGFNNASDSVPEDGKWDSETAGTPDNYFLVTNASTLREQLTKAFNAIAGGGTSVTSPTISTQDSSTVEGTFAYTTSFDVDPWRGTLRKVNTTTPSSTPGQGAGEWTVNSTPTNVGGRKIIFARNRTLASFTWNNLNEAQKALLNTASNGTVDSRGEERVNTIRGSRLGDIINSSPLLVSGANYSISKANALEGSNNYNTYRSGQANHSTIYVGANDGMLHAFDATTGAERFAFIPSAVIENLPILTAEDYGQEGGTPHKYFVDGSPIARDVYFKNEWHKVLLGSLGAGGRSVFALDVTDPNNPKLLWEFSNEDDPDMGYSVPTPGIFRLHTGEWAALVPNGYDSGSNSAVLFVLNIETGEVIQKLTATPDLAENESVDSLANGLSRVMGFDINNDGIVDYAYAGDLLGNLWRFDLIDTSSNTPFAPTEKGIAANKLQVSFGGAPLYVARNNDGERQPITAAPLLTRHPTGLGYIVTFGTGRYLTTTDKSNDDQQSAYGIWDRRMAGQSSNGSLTANRSRGDLQPQTFTPTTFNGRTTYSLSQEAVSWYNDNGSVDKWGWYFDFPEDGERLIYNMRMLGNTQLLTTITPSEDPCEAGLTGTAYGINSTTGGATPYSTFDLDGDGEYDAGISGFVFDGGDFSISSGSIYVNEGDSPSGVEDYAVNAGLTEGRQTWRQLPTTEE</sequence>
<dbReference type="Proteomes" id="UP000272833">
    <property type="component" value="Unassembled WGS sequence"/>
</dbReference>
<gene>
    <name evidence="5" type="ORF">EGJ44_05720</name>
</gene>
<dbReference type="Gene3D" id="2.130.10.10">
    <property type="entry name" value="YVTN repeat-like/Quinoprotein amine dehydrogenase"/>
    <property type="match status" value="1"/>
</dbReference>
<comment type="caution">
    <text evidence="5">The sequence shown here is derived from an EMBL/GenBank/DDBJ whole genome shotgun (WGS) entry which is preliminary data.</text>
</comment>
<protein>
    <submittedName>
        <fullName evidence="5">Pilus assembly protein PilY</fullName>
    </submittedName>
</protein>
<evidence type="ECO:0000256" key="3">
    <source>
        <dbReference type="SAM" id="MobiDB-lite"/>
    </source>
</evidence>
<keyword evidence="1" id="KW-0479">Metal-binding</keyword>
<accession>A0A3R8Y956</accession>